<name>A0A561U2M2_9PSEU</name>
<feature type="domain" description="DUF397" evidence="1">
    <location>
        <begin position="7"/>
        <end position="60"/>
    </location>
</feature>
<protein>
    <submittedName>
        <fullName evidence="2">Uncharacterized protein DUF397</fullName>
    </submittedName>
</protein>
<dbReference type="RefSeq" id="WP_145743460.1">
    <property type="nucleotide sequence ID" value="NZ_VIWX01000005.1"/>
</dbReference>
<organism evidence="2 3">
    <name type="scientific">Saccharopolyspora dendranthemae</name>
    <dbReference type="NCBI Taxonomy" id="1181886"/>
    <lineage>
        <taxon>Bacteria</taxon>
        <taxon>Bacillati</taxon>
        <taxon>Actinomycetota</taxon>
        <taxon>Actinomycetes</taxon>
        <taxon>Pseudonocardiales</taxon>
        <taxon>Pseudonocardiaceae</taxon>
        <taxon>Saccharopolyspora</taxon>
    </lineage>
</organism>
<dbReference type="Pfam" id="PF04149">
    <property type="entry name" value="DUF397"/>
    <property type="match status" value="1"/>
</dbReference>
<sequence>MQDLARATWRKSSRSTDQGQCVELAQNLPQVSGIRDSKAPEQCALVFSKRRFANFIAAVKAGELDR</sequence>
<proteinExistence type="predicted"/>
<gene>
    <name evidence="2" type="ORF">FHU35_15433</name>
</gene>
<dbReference type="Proteomes" id="UP000316184">
    <property type="component" value="Unassembled WGS sequence"/>
</dbReference>
<keyword evidence="3" id="KW-1185">Reference proteome</keyword>
<reference evidence="2 3" key="1">
    <citation type="submission" date="2019-06" db="EMBL/GenBank/DDBJ databases">
        <title>Sequencing the genomes of 1000 actinobacteria strains.</title>
        <authorList>
            <person name="Klenk H.-P."/>
        </authorList>
    </citation>
    <scope>NUCLEOTIDE SEQUENCE [LARGE SCALE GENOMIC DNA]</scope>
    <source>
        <strain evidence="2 3">DSM 46699</strain>
    </source>
</reference>
<comment type="caution">
    <text evidence="2">The sequence shown here is derived from an EMBL/GenBank/DDBJ whole genome shotgun (WGS) entry which is preliminary data.</text>
</comment>
<evidence type="ECO:0000259" key="1">
    <source>
        <dbReference type="Pfam" id="PF04149"/>
    </source>
</evidence>
<evidence type="ECO:0000313" key="3">
    <source>
        <dbReference type="Proteomes" id="UP000316184"/>
    </source>
</evidence>
<evidence type="ECO:0000313" key="2">
    <source>
        <dbReference type="EMBL" id="TWF93580.1"/>
    </source>
</evidence>
<dbReference type="EMBL" id="VIWX01000005">
    <property type="protein sequence ID" value="TWF93580.1"/>
    <property type="molecule type" value="Genomic_DNA"/>
</dbReference>
<dbReference type="AlphaFoldDB" id="A0A561U2M2"/>
<dbReference type="OrthoDB" id="4330022at2"/>
<accession>A0A561U2M2</accession>
<dbReference type="InterPro" id="IPR007278">
    <property type="entry name" value="DUF397"/>
</dbReference>